<evidence type="ECO:0000256" key="4">
    <source>
        <dbReference type="ARBA" id="ARBA00022598"/>
    </source>
</evidence>
<evidence type="ECO:0000256" key="5">
    <source>
        <dbReference type="ARBA" id="ARBA00022741"/>
    </source>
</evidence>
<dbReference type="SUPFAM" id="SSF51246">
    <property type="entry name" value="Rudiment single hybrid motif"/>
    <property type="match status" value="1"/>
</dbReference>
<reference evidence="13" key="1">
    <citation type="submission" date="2024-05" db="EMBL/GenBank/DDBJ databases">
        <title>Whole genome shotgun sequence of Streptomyces hygroscopicus NBRC 113678.</title>
        <authorList>
            <person name="Komaki H."/>
            <person name="Tamura T."/>
        </authorList>
    </citation>
    <scope>NUCLEOTIDE SEQUENCE</scope>
    <source>
        <strain evidence="13">N11-34</strain>
    </source>
</reference>
<dbReference type="PROSITE" id="PS50975">
    <property type="entry name" value="ATP_GRASP"/>
    <property type="match status" value="1"/>
</dbReference>
<keyword evidence="5 11" id="KW-0547">Nucleotide-binding</keyword>
<name>A0ABQ3UFI0_STRHY</name>
<keyword evidence="14" id="KW-1185">Reference proteome</keyword>
<dbReference type="InterPro" id="IPR020561">
    <property type="entry name" value="PRibGlycinamid_synth_ATP-grasp"/>
</dbReference>
<dbReference type="InterPro" id="IPR037123">
    <property type="entry name" value="PRibGlycinamide_synth_C_sf"/>
</dbReference>
<organism evidence="13 14">
    <name type="scientific">Streptomyces hygroscopicus</name>
    <dbReference type="NCBI Taxonomy" id="1912"/>
    <lineage>
        <taxon>Bacteria</taxon>
        <taxon>Bacillati</taxon>
        <taxon>Actinomycetota</taxon>
        <taxon>Actinomycetes</taxon>
        <taxon>Kitasatosporales</taxon>
        <taxon>Streptomycetaceae</taxon>
        <taxon>Streptomyces</taxon>
        <taxon>Streptomyces violaceusniger group</taxon>
    </lineage>
</organism>
<dbReference type="Pfam" id="PF02843">
    <property type="entry name" value="GARS_C"/>
    <property type="match status" value="1"/>
</dbReference>
<evidence type="ECO:0000256" key="3">
    <source>
        <dbReference type="ARBA" id="ARBA00013255"/>
    </source>
</evidence>
<dbReference type="InterPro" id="IPR000115">
    <property type="entry name" value="PRibGlycinamide_synth"/>
</dbReference>
<dbReference type="SUPFAM" id="SSF56059">
    <property type="entry name" value="Glutathione synthetase ATP-binding domain-like"/>
    <property type="match status" value="1"/>
</dbReference>
<comment type="caution">
    <text evidence="13">The sequence shown here is derived from an EMBL/GenBank/DDBJ whole genome shotgun (WGS) entry which is preliminary data.</text>
</comment>
<comment type="cofactor">
    <cofactor evidence="1">
        <name>Mn(2+)</name>
        <dbReference type="ChEBI" id="CHEBI:29035"/>
    </cofactor>
</comment>
<evidence type="ECO:0000256" key="1">
    <source>
        <dbReference type="ARBA" id="ARBA00001936"/>
    </source>
</evidence>
<protein>
    <recommendedName>
        <fullName evidence="3">phosphoribosylamine--glycine ligase</fullName>
        <ecNumber evidence="3">6.3.4.13</ecNumber>
    </recommendedName>
    <alternativeName>
        <fullName evidence="9">Glycinamide ribonucleotide synthetase</fullName>
    </alternativeName>
    <alternativeName>
        <fullName evidence="10">Phosphoribosylglycinamide synthetase</fullName>
    </alternativeName>
</protein>
<sequence>MMPRFMLFGEGNAKEQAFCEQSWRVGDRADDLLCCMYGRNHYLERNPRTVRVGGVDEAISVGRARGVDTIVMLAIEQFEAGHVEVLQSAGFRVFGVSASATFLENSKVRAKAFMKRHGVASAPSVPFGDAAEAERFLVKNWAHRRFVVKASCYLSDIKFSCTVPDTLEEAIEAVRRLSGHLAEMGAPGDMVLEERVEGREFSVHVLVDGADYRVLPMIRDYKQLLEGNKGPNTAGIGSIAVATDWDRDLMADLQSRVIQPTIDGLLREGIEYKFILYIGVMMTHDGPIALEYNVRPGTPEFPTLLALAKTSGLEMVEAIQDGKLGSLDLEWEDDEPCSVAVTLTTSGYPLSTDGLGEPIFGLEELDDDVWPLAEHMPAEPVPIASNGRVLTLVARGKSFQEARDRVYRNVDRIRFRGRYCRRDIGDLVALE</sequence>
<feature type="domain" description="ATP-grasp" evidence="12">
    <location>
        <begin position="111"/>
        <end position="324"/>
    </location>
</feature>
<evidence type="ECO:0000256" key="8">
    <source>
        <dbReference type="ARBA" id="ARBA00038345"/>
    </source>
</evidence>
<dbReference type="PANTHER" id="PTHR43472">
    <property type="entry name" value="PHOSPHORIBOSYLAMINE--GLYCINE LIGASE"/>
    <property type="match status" value="1"/>
</dbReference>
<dbReference type="Gene3D" id="3.30.470.20">
    <property type="entry name" value="ATP-grasp fold, B domain"/>
    <property type="match status" value="1"/>
</dbReference>
<comment type="similarity">
    <text evidence="8">Belongs to the GARS family.</text>
</comment>
<dbReference type="EMBL" id="BNEK01000005">
    <property type="protein sequence ID" value="GHJ33908.1"/>
    <property type="molecule type" value="Genomic_DNA"/>
</dbReference>
<dbReference type="PANTHER" id="PTHR43472:SF1">
    <property type="entry name" value="PHOSPHORIBOSYLAMINE--GLYCINE LIGASE, CHLOROPLASTIC"/>
    <property type="match status" value="1"/>
</dbReference>
<proteinExistence type="inferred from homology"/>
<dbReference type="InterPro" id="IPR011054">
    <property type="entry name" value="Rudment_hybrid_motif"/>
</dbReference>
<evidence type="ECO:0000313" key="14">
    <source>
        <dbReference type="Proteomes" id="UP001054854"/>
    </source>
</evidence>
<evidence type="ECO:0000259" key="12">
    <source>
        <dbReference type="PROSITE" id="PS50975"/>
    </source>
</evidence>
<dbReference type="InterPro" id="IPR011761">
    <property type="entry name" value="ATP-grasp"/>
</dbReference>
<evidence type="ECO:0000313" key="13">
    <source>
        <dbReference type="EMBL" id="GHJ33908.1"/>
    </source>
</evidence>
<evidence type="ECO:0000256" key="9">
    <source>
        <dbReference type="ARBA" id="ARBA00042242"/>
    </source>
</evidence>
<keyword evidence="6" id="KW-0658">Purine biosynthesis</keyword>
<evidence type="ECO:0000256" key="6">
    <source>
        <dbReference type="ARBA" id="ARBA00022755"/>
    </source>
</evidence>
<gene>
    <name evidence="13" type="primary">purD_2</name>
    <name evidence="13" type="ORF">TPA0910_83410</name>
</gene>
<dbReference type="Gene3D" id="3.90.600.10">
    <property type="entry name" value="Phosphoribosylglycinamide synthetase, C-terminal domain"/>
    <property type="match status" value="1"/>
</dbReference>
<dbReference type="Pfam" id="PF01071">
    <property type="entry name" value="GARS_A"/>
    <property type="match status" value="1"/>
</dbReference>
<dbReference type="SMART" id="SM01210">
    <property type="entry name" value="GARS_C"/>
    <property type="match status" value="1"/>
</dbReference>
<evidence type="ECO:0000256" key="10">
    <source>
        <dbReference type="ARBA" id="ARBA00042864"/>
    </source>
</evidence>
<comment type="pathway">
    <text evidence="2">Purine metabolism; IMP biosynthesis via de novo pathway; N(1)-(5-phospho-D-ribosyl)glycinamide from 5-phospho-alpha-D-ribose 1-diphosphate: step 2/2.</text>
</comment>
<keyword evidence="4 13" id="KW-0436">Ligase</keyword>
<accession>A0ABQ3UFI0</accession>
<dbReference type="EC" id="6.3.4.13" evidence="3"/>
<evidence type="ECO:0000256" key="2">
    <source>
        <dbReference type="ARBA" id="ARBA00005174"/>
    </source>
</evidence>
<dbReference type="InterPro" id="IPR020560">
    <property type="entry name" value="PRibGlycinamide_synth_C-dom"/>
</dbReference>
<evidence type="ECO:0000256" key="7">
    <source>
        <dbReference type="ARBA" id="ARBA00022840"/>
    </source>
</evidence>
<evidence type="ECO:0000256" key="11">
    <source>
        <dbReference type="PROSITE-ProRule" id="PRU00409"/>
    </source>
</evidence>
<dbReference type="GO" id="GO:0016874">
    <property type="term" value="F:ligase activity"/>
    <property type="evidence" value="ECO:0007669"/>
    <property type="project" value="UniProtKB-KW"/>
</dbReference>
<keyword evidence="7 11" id="KW-0067">ATP-binding</keyword>
<dbReference type="SMART" id="SM01209">
    <property type="entry name" value="GARS_A"/>
    <property type="match status" value="1"/>
</dbReference>
<dbReference type="Proteomes" id="UP001054854">
    <property type="component" value="Unassembled WGS sequence"/>
</dbReference>